<sequence length="266" mass="31204">WTYIFFPLLKLFFIKNQRSSLRIRIFNFCLKLLTCVLYIIRVMTDNPAQLRHTWELIFWVDRKVPAWAIQVSPKKSKHFTLLHVFFQGNIWEQIFPVFFLLEMLNTVPFIITIFWPPLRNLFIPVFLNCWLAKCALESMINDLHRAIQRTHSAMFNQVLILICTLLCLVFTGTCGIQHLERAGKKSLSLFNALYFCIVTFSTVGFSDVTPQIWPSQLLVVVMICVALVVLPLQVRGIKHFFTFIKTMIIKHYLNPLAFIFSNPNKK</sequence>
<evidence type="ECO:0000259" key="12">
    <source>
        <dbReference type="Pfam" id="PF07885"/>
    </source>
</evidence>
<dbReference type="Ensembl" id="ENSSANT00000066478.1">
    <property type="protein sequence ID" value="ENSSANP00000062530.1"/>
    <property type="gene ID" value="ENSSANG00000031201.1"/>
</dbReference>
<evidence type="ECO:0000256" key="5">
    <source>
        <dbReference type="ARBA" id="ARBA00022826"/>
    </source>
</evidence>
<accession>A0A671PTN9</accession>
<keyword evidence="14" id="KW-1185">Reference proteome</keyword>
<feature type="transmembrane region" description="Helical" evidence="11">
    <location>
        <begin position="21"/>
        <end position="40"/>
    </location>
</feature>
<name>A0A671PTN9_9TELE</name>
<evidence type="ECO:0000256" key="10">
    <source>
        <dbReference type="ARBA" id="ARBA00023303"/>
    </source>
</evidence>
<organism evidence="13 14">
    <name type="scientific">Sinocyclocheilus anshuiensis</name>
    <dbReference type="NCBI Taxonomy" id="1608454"/>
    <lineage>
        <taxon>Eukaryota</taxon>
        <taxon>Metazoa</taxon>
        <taxon>Chordata</taxon>
        <taxon>Craniata</taxon>
        <taxon>Vertebrata</taxon>
        <taxon>Euteleostomi</taxon>
        <taxon>Actinopterygii</taxon>
        <taxon>Neopterygii</taxon>
        <taxon>Teleostei</taxon>
        <taxon>Ostariophysi</taxon>
        <taxon>Cypriniformes</taxon>
        <taxon>Cyprinidae</taxon>
        <taxon>Cyprininae</taxon>
        <taxon>Sinocyclocheilus</taxon>
    </lineage>
</organism>
<evidence type="ECO:0000256" key="3">
    <source>
        <dbReference type="ARBA" id="ARBA00022538"/>
    </source>
</evidence>
<keyword evidence="6" id="KW-0630">Potassium</keyword>
<feature type="transmembrane region" description="Helical" evidence="11">
    <location>
        <begin position="188"/>
        <end position="206"/>
    </location>
</feature>
<reference evidence="13" key="2">
    <citation type="submission" date="2025-09" db="UniProtKB">
        <authorList>
            <consortium name="Ensembl"/>
        </authorList>
    </citation>
    <scope>IDENTIFICATION</scope>
</reference>
<keyword evidence="5" id="KW-0631">Potassium channel</keyword>
<keyword evidence="2" id="KW-0813">Transport</keyword>
<keyword evidence="3" id="KW-0633">Potassium transport</keyword>
<feature type="transmembrane region" description="Helical" evidence="11">
    <location>
        <begin position="212"/>
        <end position="232"/>
    </location>
</feature>
<keyword evidence="10" id="KW-0407">Ion channel</keyword>
<feature type="transmembrane region" description="Helical" evidence="11">
    <location>
        <begin position="153"/>
        <end position="176"/>
    </location>
</feature>
<evidence type="ECO:0000256" key="7">
    <source>
        <dbReference type="ARBA" id="ARBA00022989"/>
    </source>
</evidence>
<dbReference type="GO" id="GO:0005228">
    <property type="term" value="F:intracellular sodium-activated potassium channel activity"/>
    <property type="evidence" value="ECO:0007669"/>
    <property type="project" value="TreeGrafter"/>
</dbReference>
<reference evidence="13" key="1">
    <citation type="submission" date="2025-08" db="UniProtKB">
        <authorList>
            <consortium name="Ensembl"/>
        </authorList>
    </citation>
    <scope>IDENTIFICATION</scope>
</reference>
<dbReference type="PANTHER" id="PTHR10027:SF14">
    <property type="entry name" value="POTASSIUM CHANNEL SUBFAMILY T MEMBER 1"/>
    <property type="match status" value="1"/>
</dbReference>
<feature type="domain" description="Potassium channel" evidence="12">
    <location>
        <begin position="166"/>
        <end position="237"/>
    </location>
</feature>
<dbReference type="Gene3D" id="1.10.287.70">
    <property type="match status" value="1"/>
</dbReference>
<feature type="transmembrane region" description="Helical" evidence="11">
    <location>
        <begin position="94"/>
        <end position="114"/>
    </location>
</feature>
<dbReference type="PANTHER" id="PTHR10027">
    <property type="entry name" value="CALCIUM-ACTIVATED POTASSIUM CHANNEL ALPHA CHAIN"/>
    <property type="match status" value="1"/>
</dbReference>
<evidence type="ECO:0000313" key="13">
    <source>
        <dbReference type="Ensembl" id="ENSSANP00000062530.1"/>
    </source>
</evidence>
<evidence type="ECO:0000256" key="8">
    <source>
        <dbReference type="ARBA" id="ARBA00023065"/>
    </source>
</evidence>
<dbReference type="GO" id="GO:0015271">
    <property type="term" value="F:outward rectifier potassium channel activity"/>
    <property type="evidence" value="ECO:0007669"/>
    <property type="project" value="TreeGrafter"/>
</dbReference>
<dbReference type="GO" id="GO:0005886">
    <property type="term" value="C:plasma membrane"/>
    <property type="evidence" value="ECO:0007669"/>
    <property type="project" value="TreeGrafter"/>
</dbReference>
<evidence type="ECO:0000256" key="2">
    <source>
        <dbReference type="ARBA" id="ARBA00022448"/>
    </source>
</evidence>
<keyword evidence="4 11" id="KW-0812">Transmembrane</keyword>
<keyword evidence="9 11" id="KW-0472">Membrane</keyword>
<comment type="subcellular location">
    <subcellularLocation>
        <location evidence="1">Membrane</location>
        <topology evidence="1">Multi-pass membrane protein</topology>
    </subcellularLocation>
</comment>
<dbReference type="InterPro" id="IPR047871">
    <property type="entry name" value="K_chnl_Slo-like"/>
</dbReference>
<evidence type="ECO:0000256" key="1">
    <source>
        <dbReference type="ARBA" id="ARBA00004141"/>
    </source>
</evidence>
<protein>
    <recommendedName>
        <fullName evidence="12">Potassium channel domain-containing protein</fullName>
    </recommendedName>
</protein>
<dbReference type="Proteomes" id="UP000472260">
    <property type="component" value="Unassembled WGS sequence"/>
</dbReference>
<evidence type="ECO:0000256" key="11">
    <source>
        <dbReference type="SAM" id="Phobius"/>
    </source>
</evidence>
<dbReference type="FunFam" id="1.10.287.70:FF:000058">
    <property type="entry name" value="Potassium sodium-activated channel subfamily T member 2"/>
    <property type="match status" value="1"/>
</dbReference>
<dbReference type="SUPFAM" id="SSF81324">
    <property type="entry name" value="Voltage-gated potassium channels"/>
    <property type="match status" value="1"/>
</dbReference>
<dbReference type="Pfam" id="PF07885">
    <property type="entry name" value="Ion_trans_2"/>
    <property type="match status" value="1"/>
</dbReference>
<evidence type="ECO:0000256" key="9">
    <source>
        <dbReference type="ARBA" id="ARBA00023136"/>
    </source>
</evidence>
<proteinExistence type="predicted"/>
<evidence type="ECO:0000313" key="14">
    <source>
        <dbReference type="Proteomes" id="UP000472260"/>
    </source>
</evidence>
<dbReference type="InterPro" id="IPR013099">
    <property type="entry name" value="K_chnl_dom"/>
</dbReference>
<evidence type="ECO:0000256" key="6">
    <source>
        <dbReference type="ARBA" id="ARBA00022958"/>
    </source>
</evidence>
<keyword evidence="8" id="KW-0406">Ion transport</keyword>
<keyword evidence="7 11" id="KW-1133">Transmembrane helix</keyword>
<dbReference type="AlphaFoldDB" id="A0A671PTN9"/>
<evidence type="ECO:0000256" key="4">
    <source>
        <dbReference type="ARBA" id="ARBA00022692"/>
    </source>
</evidence>